<dbReference type="InterPro" id="IPR000182">
    <property type="entry name" value="GNAT_dom"/>
</dbReference>
<dbReference type="Gene3D" id="3.40.630.30">
    <property type="match status" value="1"/>
</dbReference>
<keyword evidence="3" id="KW-1185">Reference proteome</keyword>
<name>A0ABQ0RK10_GLUNI</name>
<dbReference type="SUPFAM" id="SSF55729">
    <property type="entry name" value="Acyl-CoA N-acyltransferases (Nat)"/>
    <property type="match status" value="1"/>
</dbReference>
<sequence length="174" mass="19548">MAEVSLRKLCPADIDLLEVNFQSVQGAGEAQWFGFWDTSKLRNRVAQDQMIGSADGALAVCLGEQVIGKADWFTVTSWGRANTSACWEIAIGIFAEFRGQGLGTRAQELLVDYLFSHYPRHRIQATTAAENLAEQRCLEKLGFTREGVIRQAQWRAGAWHDQLIYSLLRDELAR</sequence>
<dbReference type="PROSITE" id="PS51186">
    <property type="entry name" value="GNAT"/>
    <property type="match status" value="1"/>
</dbReference>
<evidence type="ECO:0000259" key="1">
    <source>
        <dbReference type="PROSITE" id="PS51186"/>
    </source>
</evidence>
<gene>
    <name evidence="2" type="primary">rimJ</name>
    <name evidence="2" type="ORF">ANI01nite_10340</name>
</gene>
<dbReference type="InterPro" id="IPR051908">
    <property type="entry name" value="Ribosomal_N-acetyltransferase"/>
</dbReference>
<dbReference type="RefSeq" id="WP_141356539.1">
    <property type="nucleotide sequence ID" value="NZ_BAAAWM010000001.1"/>
</dbReference>
<reference evidence="2 3" key="1">
    <citation type="submission" date="2019-06" db="EMBL/GenBank/DDBJ databases">
        <title>Whole genome shotgun sequence of Glutamicibacter nicotianae NBRC 14234.</title>
        <authorList>
            <person name="Hosoyama A."/>
            <person name="Uohara A."/>
            <person name="Ohji S."/>
            <person name="Ichikawa N."/>
        </authorList>
    </citation>
    <scope>NUCLEOTIDE SEQUENCE [LARGE SCALE GENOMIC DNA]</scope>
    <source>
        <strain evidence="2 3">NBRC 14234</strain>
    </source>
</reference>
<organism evidence="2 3">
    <name type="scientific">Glutamicibacter nicotianae</name>
    <name type="common">Arthrobacter nicotianae</name>
    <dbReference type="NCBI Taxonomy" id="37929"/>
    <lineage>
        <taxon>Bacteria</taxon>
        <taxon>Bacillati</taxon>
        <taxon>Actinomycetota</taxon>
        <taxon>Actinomycetes</taxon>
        <taxon>Micrococcales</taxon>
        <taxon>Micrococcaceae</taxon>
        <taxon>Glutamicibacter</taxon>
    </lineage>
</organism>
<dbReference type="PANTHER" id="PTHR43441">
    <property type="entry name" value="RIBOSOMAL-PROTEIN-SERINE ACETYLTRANSFERASE"/>
    <property type="match status" value="1"/>
</dbReference>
<proteinExistence type="predicted"/>
<dbReference type="InterPro" id="IPR016181">
    <property type="entry name" value="Acyl_CoA_acyltransferase"/>
</dbReference>
<protein>
    <submittedName>
        <fullName evidence="2">Alanine acetyltransferase</fullName>
    </submittedName>
</protein>
<evidence type="ECO:0000313" key="3">
    <source>
        <dbReference type="Proteomes" id="UP000316242"/>
    </source>
</evidence>
<dbReference type="Pfam" id="PF13302">
    <property type="entry name" value="Acetyltransf_3"/>
    <property type="match status" value="1"/>
</dbReference>
<accession>A0ABQ0RK10</accession>
<evidence type="ECO:0000313" key="2">
    <source>
        <dbReference type="EMBL" id="GEC11831.1"/>
    </source>
</evidence>
<feature type="domain" description="N-acetyltransferase" evidence="1">
    <location>
        <begin position="4"/>
        <end position="170"/>
    </location>
</feature>
<dbReference type="PANTHER" id="PTHR43441:SF11">
    <property type="entry name" value="RIBOSOMAL-PROTEIN-SERINE ACETYLTRANSFERASE"/>
    <property type="match status" value="1"/>
</dbReference>
<dbReference type="Proteomes" id="UP000316242">
    <property type="component" value="Unassembled WGS sequence"/>
</dbReference>
<comment type="caution">
    <text evidence="2">The sequence shown here is derived from an EMBL/GenBank/DDBJ whole genome shotgun (WGS) entry which is preliminary data.</text>
</comment>
<dbReference type="EMBL" id="BJNE01000003">
    <property type="protein sequence ID" value="GEC11831.1"/>
    <property type="molecule type" value="Genomic_DNA"/>
</dbReference>